<dbReference type="Proteomes" id="UP001642483">
    <property type="component" value="Unassembled WGS sequence"/>
</dbReference>
<dbReference type="InterPro" id="IPR016817">
    <property type="entry name" value="MannP-dilichol_defect-1"/>
</dbReference>
<keyword evidence="5 8" id="KW-1133">Transmembrane helix</keyword>
<dbReference type="PANTHER" id="PTHR12226">
    <property type="entry name" value="MANNOSE-P-DOLICHOL UTILIZATION DEFECT 1 LEC35 -RELATED"/>
    <property type="match status" value="1"/>
</dbReference>
<keyword evidence="6 8" id="KW-0472">Membrane</keyword>
<dbReference type="PIRSF" id="PIRSF023381">
    <property type="entry name" value="MannP-dilichol_defect-1p"/>
    <property type="match status" value="1"/>
</dbReference>
<keyword evidence="11" id="KW-1185">Reference proteome</keyword>
<comment type="similarity">
    <text evidence="7 8">Belongs to the MPDU1 (TC 2.A.43.3) family.</text>
</comment>
<evidence type="ECO:0000313" key="11">
    <source>
        <dbReference type="Proteomes" id="UP001642483"/>
    </source>
</evidence>
<feature type="transmembrane region" description="Helical" evidence="9">
    <location>
        <begin position="207"/>
        <end position="228"/>
    </location>
</feature>
<reference evidence="10 11" key="1">
    <citation type="submission" date="2024-02" db="EMBL/GenBank/DDBJ databases">
        <authorList>
            <person name="Daric V."/>
            <person name="Darras S."/>
        </authorList>
    </citation>
    <scope>NUCLEOTIDE SEQUENCE [LARGE SCALE GENOMIC DNA]</scope>
</reference>
<proteinExistence type="inferred from homology"/>
<evidence type="ECO:0000256" key="5">
    <source>
        <dbReference type="ARBA" id="ARBA00022989"/>
    </source>
</evidence>
<evidence type="ECO:0000256" key="6">
    <source>
        <dbReference type="ARBA" id="ARBA00023136"/>
    </source>
</evidence>
<dbReference type="Gene3D" id="1.20.1280.290">
    <property type="match status" value="2"/>
</dbReference>
<feature type="transmembrane region" description="Helical" evidence="9">
    <location>
        <begin position="120"/>
        <end position="138"/>
    </location>
</feature>
<evidence type="ECO:0000313" key="10">
    <source>
        <dbReference type="EMBL" id="CAK8671324.1"/>
    </source>
</evidence>
<dbReference type="Pfam" id="PF04193">
    <property type="entry name" value="PQ-loop"/>
    <property type="match status" value="2"/>
</dbReference>
<dbReference type="PANTHER" id="PTHR12226:SF2">
    <property type="entry name" value="MANNOSE-P-DOLICHOL UTILIZATION DEFECT 1 PROTEIN"/>
    <property type="match status" value="1"/>
</dbReference>
<evidence type="ECO:0000256" key="8">
    <source>
        <dbReference type="PIRNR" id="PIRNR023381"/>
    </source>
</evidence>
<feature type="transmembrane region" description="Helical" evidence="9">
    <location>
        <begin position="31"/>
        <end position="52"/>
    </location>
</feature>
<dbReference type="EMBL" id="CAWYQH010000001">
    <property type="protein sequence ID" value="CAK8671324.1"/>
    <property type="molecule type" value="Genomic_DNA"/>
</dbReference>
<keyword evidence="3 8" id="KW-0812">Transmembrane</keyword>
<gene>
    <name evidence="10" type="ORF">CVLEPA_LOCUS375</name>
</gene>
<evidence type="ECO:0000256" key="2">
    <source>
        <dbReference type="ARBA" id="ARBA00022448"/>
    </source>
</evidence>
<keyword evidence="4" id="KW-0677">Repeat</keyword>
<evidence type="ECO:0000256" key="1">
    <source>
        <dbReference type="ARBA" id="ARBA00004141"/>
    </source>
</evidence>
<feature type="transmembrane region" description="Helical" evidence="9">
    <location>
        <begin position="93"/>
        <end position="113"/>
    </location>
</feature>
<feature type="transmembrane region" description="Helical" evidence="9">
    <location>
        <begin position="176"/>
        <end position="195"/>
    </location>
</feature>
<sequence length="237" mass="26227">MLFKQIMNVFMSDECYHLYFVDFNFFDGPCFSAVLSKLLGYAIVLGAVLVKVPQIQKIVSAGSALGVSFFALLLELYAVTSMFSYSLAREFPFSTWGDSFFLLIQNVIIGFLIQYYNGKTATGAVFIGMLAIIVYVLASGLTPLRYLATLQAANMPAVVVSKLVQAFDNYKNGHTGQLSVITVFLLFNGSLARIFTSIQETGDNLIILNYVVSSICNGIIGFQILWYWNATPKEKAE</sequence>
<name>A0ABP0EVA5_CLALP</name>
<keyword evidence="2" id="KW-0813">Transport</keyword>
<dbReference type="InterPro" id="IPR006603">
    <property type="entry name" value="PQ-loop_rpt"/>
</dbReference>
<protein>
    <recommendedName>
        <fullName evidence="8">Mannose-P-dolichol utilization defect 1 protein homolog</fullName>
    </recommendedName>
</protein>
<organism evidence="10 11">
    <name type="scientific">Clavelina lepadiformis</name>
    <name type="common">Light-bulb sea squirt</name>
    <name type="synonym">Ascidia lepadiformis</name>
    <dbReference type="NCBI Taxonomy" id="159417"/>
    <lineage>
        <taxon>Eukaryota</taxon>
        <taxon>Metazoa</taxon>
        <taxon>Chordata</taxon>
        <taxon>Tunicata</taxon>
        <taxon>Ascidiacea</taxon>
        <taxon>Aplousobranchia</taxon>
        <taxon>Clavelinidae</taxon>
        <taxon>Clavelina</taxon>
    </lineage>
</organism>
<evidence type="ECO:0000256" key="3">
    <source>
        <dbReference type="ARBA" id="ARBA00022692"/>
    </source>
</evidence>
<accession>A0ABP0EVA5</accession>
<evidence type="ECO:0000256" key="4">
    <source>
        <dbReference type="ARBA" id="ARBA00022737"/>
    </source>
</evidence>
<evidence type="ECO:0000256" key="9">
    <source>
        <dbReference type="SAM" id="Phobius"/>
    </source>
</evidence>
<comment type="caution">
    <text evidence="10">The sequence shown here is derived from an EMBL/GenBank/DDBJ whole genome shotgun (WGS) entry which is preliminary data.</text>
</comment>
<evidence type="ECO:0000256" key="7">
    <source>
        <dbReference type="ARBA" id="ARBA00038475"/>
    </source>
</evidence>
<feature type="transmembrane region" description="Helical" evidence="9">
    <location>
        <begin position="64"/>
        <end position="87"/>
    </location>
</feature>
<comment type="subcellular location">
    <subcellularLocation>
        <location evidence="1 8">Membrane</location>
        <topology evidence="1 8">Multi-pass membrane protein</topology>
    </subcellularLocation>
</comment>
<dbReference type="SMART" id="SM00679">
    <property type="entry name" value="CTNS"/>
    <property type="match status" value="2"/>
</dbReference>